<accession>A0A2W1HWA4</accession>
<evidence type="ECO:0000256" key="3">
    <source>
        <dbReference type="ARBA" id="ARBA00022448"/>
    </source>
</evidence>
<keyword evidence="16" id="KW-1185">Reference proteome</keyword>
<feature type="compositionally biased region" description="Polar residues" evidence="12">
    <location>
        <begin position="87"/>
        <end position="98"/>
    </location>
</feature>
<evidence type="ECO:0000256" key="5">
    <source>
        <dbReference type="ARBA" id="ARBA00022670"/>
    </source>
</evidence>
<dbReference type="AlphaFoldDB" id="A0A2W1HWA4"/>
<dbReference type="GO" id="GO:0000407">
    <property type="term" value="C:phagophore assembly site"/>
    <property type="evidence" value="ECO:0007669"/>
    <property type="project" value="UniProtKB-SubCell"/>
</dbReference>
<evidence type="ECO:0000256" key="2">
    <source>
        <dbReference type="ARBA" id="ARBA00010958"/>
    </source>
</evidence>
<dbReference type="GO" id="GO:0004197">
    <property type="term" value="F:cysteine-type endopeptidase activity"/>
    <property type="evidence" value="ECO:0007669"/>
    <property type="project" value="TreeGrafter"/>
</dbReference>
<dbReference type="PANTHER" id="PTHR22624:SF49">
    <property type="entry name" value="CYSTEINE PROTEASE"/>
    <property type="match status" value="1"/>
</dbReference>
<feature type="region of interest" description="Disordered" evidence="12">
    <location>
        <begin position="78"/>
        <end position="109"/>
    </location>
</feature>
<keyword evidence="5 11" id="KW-0645">Protease</keyword>
<feature type="compositionally biased region" description="Polar residues" evidence="12">
    <location>
        <begin position="167"/>
        <end position="180"/>
    </location>
</feature>
<dbReference type="Pfam" id="PF03416">
    <property type="entry name" value="Peptidase_C54"/>
    <property type="match status" value="1"/>
</dbReference>
<sequence>MPMILAMVWGLQLPTVAPRNWNLYRDRPPLPRGDLDRAAYDLWARGKIQALTPGFTSLSVPVCPFLTYVPFSGHARIASRGQRKTHGSQLGSLNSDLRSTSAAPPHATPPWPYHPLITPAIMNDFERVSRSIVRTFYDPPPTNDSNDPIWLLGQRYDPRPPPWKPTPNDTSPAGTGTPPSERTDDESWIRTSIEETDRKEAPNGEDPAQYGNWPSAFLDDFESRIWMTYRSGFTPIQKSQDPKATSAMSFRVRMQNLASPGFTSDTGFGCMIRSGQCILANALQILRLGRDWRYQEQPDAKEHCDVVAMFADDPRAPFSIHRFVEHGAAVCGKYPGEWFGPSAAARCIQDLVHKNREAGLKVYVSGDGADVYEDKLKEIAVDDDGEWHPTLILVGTRLGIDKITPVYWEALKASLQMKQSIGIAGGRPSASHYFVATQANNFFYLDPHSTRPLLPYRPSSSSTEEQVAAPSTLEASATSVTSTSSSTTIVPSANEVTAPSDVSKPSGYSLEELATCHTRRIRRLQIREMDPSMLLAFLITSEDDYEDWKQGVRSVQGKSVVHVQDKEPAPRGQEREGAIDEVESWDEDGLQ</sequence>
<evidence type="ECO:0000256" key="4">
    <source>
        <dbReference type="ARBA" id="ARBA00022490"/>
    </source>
</evidence>
<organism evidence="15 16">
    <name type="scientific">Pyrenophora tritici-repentis</name>
    <dbReference type="NCBI Taxonomy" id="45151"/>
    <lineage>
        <taxon>Eukaryota</taxon>
        <taxon>Fungi</taxon>
        <taxon>Dikarya</taxon>
        <taxon>Ascomycota</taxon>
        <taxon>Pezizomycotina</taxon>
        <taxon>Dothideomycetes</taxon>
        <taxon>Pleosporomycetidae</taxon>
        <taxon>Pleosporales</taxon>
        <taxon>Pleosporineae</taxon>
        <taxon>Pleosporaceae</taxon>
        <taxon>Pyrenophora</taxon>
    </lineage>
</organism>
<reference evidence="16" key="1">
    <citation type="journal article" date="2022" name="Microb. Genom.">
        <title>A global pangenome for the wheat fungal pathogen Pyrenophora tritici-repentis and prediction of effector protein structural homology.</title>
        <authorList>
            <person name="Moolhuijzen P.M."/>
            <person name="See P.T."/>
            <person name="Shi G."/>
            <person name="Powell H.R."/>
            <person name="Cockram J."/>
            <person name="Jorgensen L.N."/>
            <person name="Benslimane H."/>
            <person name="Strelkov S.E."/>
            <person name="Turner J."/>
            <person name="Liu Z."/>
            <person name="Moffat C.S."/>
        </authorList>
    </citation>
    <scope>NUCLEOTIDE SEQUENCE [LARGE SCALE GENOMIC DNA]</scope>
</reference>
<dbReference type="GO" id="GO:0015031">
    <property type="term" value="P:protein transport"/>
    <property type="evidence" value="ECO:0007669"/>
    <property type="project" value="UniProtKB-KW"/>
</dbReference>
<feature type="region of interest" description="Disordered" evidence="12">
    <location>
        <begin position="556"/>
        <end position="591"/>
    </location>
</feature>
<keyword evidence="8" id="KW-0653">Protein transport</keyword>
<dbReference type="GO" id="GO:0019786">
    <property type="term" value="F:protein-phosphatidylethanolamide deconjugating activity"/>
    <property type="evidence" value="ECO:0007669"/>
    <property type="project" value="InterPro"/>
</dbReference>
<feature type="region of interest" description="Disordered" evidence="12">
    <location>
        <begin position="455"/>
        <end position="504"/>
    </location>
</feature>
<evidence type="ECO:0000256" key="8">
    <source>
        <dbReference type="ARBA" id="ARBA00022927"/>
    </source>
</evidence>
<evidence type="ECO:0000256" key="1">
    <source>
        <dbReference type="ARBA" id="ARBA00004329"/>
    </source>
</evidence>
<keyword evidence="4 11" id="KW-0963">Cytoplasm</keyword>
<dbReference type="GO" id="GO:0000045">
    <property type="term" value="P:autophagosome assembly"/>
    <property type="evidence" value="ECO:0007669"/>
    <property type="project" value="TreeGrafter"/>
</dbReference>
<feature type="region of interest" description="Disordered" evidence="12">
    <location>
        <begin position="154"/>
        <end position="188"/>
    </location>
</feature>
<gene>
    <name evidence="15" type="ORF">Ptr86124_006300</name>
</gene>
<dbReference type="InterPro" id="IPR005078">
    <property type="entry name" value="Peptidase_C54"/>
</dbReference>
<keyword evidence="3" id="KW-0813">Transport</keyword>
<feature type="compositionally biased region" description="Acidic residues" evidence="12">
    <location>
        <begin position="579"/>
        <end position="591"/>
    </location>
</feature>
<dbReference type="InterPro" id="IPR046792">
    <property type="entry name" value="Peptidase_C54_cat"/>
</dbReference>
<protein>
    <recommendedName>
        <fullName evidence="11">Cysteine protease</fullName>
        <ecNumber evidence="11">3.4.22.-</ecNumber>
    </recommendedName>
</protein>
<evidence type="ECO:0000313" key="16">
    <source>
        <dbReference type="Proteomes" id="UP000249757"/>
    </source>
</evidence>
<feature type="domain" description="Peptidase C54 catalytic" evidence="14">
    <location>
        <begin position="215"/>
        <end position="550"/>
    </location>
</feature>
<comment type="function">
    <text evidence="11">Required for selective autophagic degradation of the nucleus (nucleophagy) as well as for mitophagy which contributes to regulate mitochondrial quantity and quality by eliminating the mitochondria to a basal level to fulfill cellular energy requirements and preventing excess ROS production.</text>
</comment>
<feature type="signal peptide" evidence="13">
    <location>
        <begin position="1"/>
        <end position="18"/>
    </location>
</feature>
<dbReference type="GO" id="GO:0034727">
    <property type="term" value="P:piecemeal microautophagy of the nucleus"/>
    <property type="evidence" value="ECO:0007669"/>
    <property type="project" value="TreeGrafter"/>
</dbReference>
<comment type="catalytic activity">
    <reaction evidence="10">
        <text>[protein]-C-terminal L-amino acid-glycyl-phosphatidylethanolamide + H2O = [protein]-C-terminal L-amino acid-glycine + a 1,2-diacyl-sn-glycero-3-phosphoethanolamine</text>
        <dbReference type="Rhea" id="RHEA:67548"/>
        <dbReference type="Rhea" id="RHEA-COMP:17323"/>
        <dbReference type="Rhea" id="RHEA-COMP:17324"/>
        <dbReference type="ChEBI" id="CHEBI:15377"/>
        <dbReference type="ChEBI" id="CHEBI:64612"/>
        <dbReference type="ChEBI" id="CHEBI:172940"/>
        <dbReference type="ChEBI" id="CHEBI:172941"/>
    </reaction>
    <physiologicalReaction direction="left-to-right" evidence="10">
        <dbReference type="Rhea" id="RHEA:67549"/>
    </physiologicalReaction>
</comment>
<comment type="caution">
    <text evidence="15">The sequence shown here is derived from an EMBL/GenBank/DDBJ whole genome shotgun (WGS) entry which is preliminary data.</text>
</comment>
<dbReference type="GO" id="GO:0005634">
    <property type="term" value="C:nucleus"/>
    <property type="evidence" value="ECO:0007669"/>
    <property type="project" value="UniProtKB-SubCell"/>
</dbReference>
<dbReference type="GO" id="GO:0016485">
    <property type="term" value="P:protein processing"/>
    <property type="evidence" value="ECO:0007669"/>
    <property type="project" value="TreeGrafter"/>
</dbReference>
<dbReference type="InterPro" id="IPR038765">
    <property type="entry name" value="Papain-like_cys_pep_sf"/>
</dbReference>
<dbReference type="GO" id="GO:0000423">
    <property type="term" value="P:mitophagy"/>
    <property type="evidence" value="ECO:0007669"/>
    <property type="project" value="TreeGrafter"/>
</dbReference>
<dbReference type="OrthoDB" id="2960936at2759"/>
<comment type="similarity">
    <text evidence="2 11">Belongs to the peptidase C54 family.</text>
</comment>
<evidence type="ECO:0000256" key="10">
    <source>
        <dbReference type="ARBA" id="ARBA00029362"/>
    </source>
</evidence>
<keyword evidence="9" id="KW-0072">Autophagy</keyword>
<keyword evidence="11" id="KW-0539">Nucleus</keyword>
<evidence type="ECO:0000256" key="12">
    <source>
        <dbReference type="SAM" id="MobiDB-lite"/>
    </source>
</evidence>
<evidence type="ECO:0000256" key="11">
    <source>
        <dbReference type="RuleBase" id="RU363115"/>
    </source>
</evidence>
<comment type="subcellular location">
    <subcellularLocation>
        <location evidence="11">Nucleus</location>
    </subcellularLocation>
    <subcellularLocation>
        <location evidence="11">Cytoplasm</location>
    </subcellularLocation>
    <subcellularLocation>
        <location evidence="1">Preautophagosomal structure</location>
    </subcellularLocation>
</comment>
<dbReference type="GO" id="GO:0035973">
    <property type="term" value="P:aggrephagy"/>
    <property type="evidence" value="ECO:0007669"/>
    <property type="project" value="TreeGrafter"/>
</dbReference>
<dbReference type="Proteomes" id="UP000249757">
    <property type="component" value="Unassembled WGS sequence"/>
</dbReference>
<dbReference type="EC" id="3.4.22.-" evidence="11"/>
<evidence type="ECO:0000256" key="13">
    <source>
        <dbReference type="SAM" id="SignalP"/>
    </source>
</evidence>
<feature type="compositionally biased region" description="Basic and acidic residues" evidence="12">
    <location>
        <begin position="563"/>
        <end position="578"/>
    </location>
</feature>
<proteinExistence type="inferred from homology"/>
<keyword evidence="6 11" id="KW-0378">Hydrolase</keyword>
<dbReference type="EMBL" id="NRDI02000007">
    <property type="protein sequence ID" value="KAI1514977.1"/>
    <property type="molecule type" value="Genomic_DNA"/>
</dbReference>
<evidence type="ECO:0000313" key="15">
    <source>
        <dbReference type="EMBL" id="KAI1514977.1"/>
    </source>
</evidence>
<evidence type="ECO:0000256" key="9">
    <source>
        <dbReference type="ARBA" id="ARBA00023006"/>
    </source>
</evidence>
<name>A0A2W1HWA4_9PLEO</name>
<feature type="compositionally biased region" description="Low complexity" evidence="12">
    <location>
        <begin position="471"/>
        <end position="488"/>
    </location>
</feature>
<evidence type="ECO:0000256" key="7">
    <source>
        <dbReference type="ARBA" id="ARBA00022807"/>
    </source>
</evidence>
<dbReference type="SUPFAM" id="SSF54001">
    <property type="entry name" value="Cysteine proteinases"/>
    <property type="match status" value="1"/>
</dbReference>
<dbReference type="PANTHER" id="PTHR22624">
    <property type="entry name" value="CYSTEINE PROTEASE ATG4"/>
    <property type="match status" value="1"/>
</dbReference>
<evidence type="ECO:0000259" key="14">
    <source>
        <dbReference type="Pfam" id="PF03416"/>
    </source>
</evidence>
<feature type="chain" id="PRO_5041086949" description="Cysteine protease" evidence="13">
    <location>
        <begin position="19"/>
        <end position="591"/>
    </location>
</feature>
<keyword evidence="7" id="KW-0788">Thiol protease</keyword>
<evidence type="ECO:0000256" key="6">
    <source>
        <dbReference type="ARBA" id="ARBA00022801"/>
    </source>
</evidence>
<keyword evidence="13" id="KW-0732">Signal</keyword>